<feature type="transmembrane region" description="Helical" evidence="1">
    <location>
        <begin position="22"/>
        <end position="44"/>
    </location>
</feature>
<proteinExistence type="predicted"/>
<feature type="transmembrane region" description="Helical" evidence="1">
    <location>
        <begin position="56"/>
        <end position="77"/>
    </location>
</feature>
<name>A0AAU9AMN4_LYSEN</name>
<keyword evidence="1" id="KW-1133">Transmembrane helix</keyword>
<dbReference type="Proteomes" id="UP000218824">
    <property type="component" value="Chromosome"/>
</dbReference>
<gene>
    <name evidence="2" type="ORF">LEN_4765</name>
</gene>
<accession>A0AAU9AMN4</accession>
<dbReference type="EMBL" id="AP014940">
    <property type="protein sequence ID" value="BAW00253.1"/>
    <property type="molecule type" value="Genomic_DNA"/>
</dbReference>
<evidence type="ECO:0000256" key="1">
    <source>
        <dbReference type="SAM" id="Phobius"/>
    </source>
</evidence>
<dbReference type="AlphaFoldDB" id="A0AAU9AMN4"/>
<dbReference type="GeneID" id="83066540"/>
<sequence>MEAQPPHPAAPPKPPRSNAPTWVAFALPPLACALWLAWAALTLGHAEAEGGRAYDMMLYGIGGAGLTAVLAIAVLIWAGLRGFIGHALLALLTGLLLSPPLLWFGAGAVLSARRTDFEQRQAQVTALAETIARGDAARIRAAIDALPDAPGPAQALCMLQGRRTYKLVHWVWFDEYANGPNLPSEQLLTAAAAVVDGPATTQVKQATLRTALRALGERNEPERFGAWAALWRRTLPQPPPRPLLLSAEPDAAGDCAYGEPVGFVLRHWRDAGVRAWLDAGFGFAADRDQPVSALRALRRADSLRALLAADAQFAALLREDEYVGEQALSAQADSLSDTLDASEHPQDAAELVEALRVAGARPRTIGPTTTCELFDGNERRRTQPHDTPQRQAAVQRIRAVLCPAATKPQATKRAAAAKTKQ</sequence>
<keyword evidence="1" id="KW-0812">Transmembrane</keyword>
<evidence type="ECO:0000313" key="3">
    <source>
        <dbReference type="Proteomes" id="UP000218824"/>
    </source>
</evidence>
<dbReference type="RefSeq" id="WP_096382479.1">
    <property type="nucleotide sequence ID" value="NZ_AP014940.1"/>
</dbReference>
<organism evidence="2 3">
    <name type="scientific">Lysobacter enzymogenes</name>
    <dbReference type="NCBI Taxonomy" id="69"/>
    <lineage>
        <taxon>Bacteria</taxon>
        <taxon>Pseudomonadati</taxon>
        <taxon>Pseudomonadota</taxon>
        <taxon>Gammaproteobacteria</taxon>
        <taxon>Lysobacterales</taxon>
        <taxon>Lysobacteraceae</taxon>
        <taxon>Lysobacter</taxon>
    </lineage>
</organism>
<feature type="transmembrane region" description="Helical" evidence="1">
    <location>
        <begin position="83"/>
        <end position="110"/>
    </location>
</feature>
<evidence type="ECO:0000313" key="2">
    <source>
        <dbReference type="EMBL" id="BAW00253.1"/>
    </source>
</evidence>
<reference evidence="2 3" key="1">
    <citation type="journal article" date="2017" name="DNA Res.">
        <title>Complete genome sequence and expression profile of the commercial lytic enzyme producer Lysobacter enzymogenes M497-1.</title>
        <authorList>
            <person name="Takami H."/>
            <person name="Toyoda A."/>
            <person name="Uchiyama I."/>
            <person name="Itoh T."/>
            <person name="Takaki Y."/>
            <person name="Arai W."/>
            <person name="Nishi S."/>
            <person name="Kawai M."/>
            <person name="Shinya K."/>
            <person name="Ikeda H."/>
        </authorList>
    </citation>
    <scope>NUCLEOTIDE SEQUENCE [LARGE SCALE GENOMIC DNA]</scope>
    <source>
        <strain evidence="2 3">M497-1</strain>
    </source>
</reference>
<dbReference type="KEGG" id="lem:LEN_4765"/>
<keyword evidence="1" id="KW-0472">Membrane</keyword>
<protein>
    <submittedName>
        <fullName evidence="2">Uncharacterized protein</fullName>
    </submittedName>
</protein>